<keyword evidence="3" id="KW-0067">ATP-binding</keyword>
<dbReference type="Pfam" id="PF13732">
    <property type="entry name" value="DrrA1-3_C"/>
    <property type="match status" value="1"/>
</dbReference>
<name>A0A6J7QI52_9ZZZZ</name>
<dbReference type="InterPro" id="IPR027417">
    <property type="entry name" value="P-loop_NTPase"/>
</dbReference>
<dbReference type="GO" id="GO:0005524">
    <property type="term" value="F:ATP binding"/>
    <property type="evidence" value="ECO:0007669"/>
    <property type="project" value="UniProtKB-KW"/>
</dbReference>
<organism evidence="5">
    <name type="scientific">freshwater metagenome</name>
    <dbReference type="NCBI Taxonomy" id="449393"/>
    <lineage>
        <taxon>unclassified sequences</taxon>
        <taxon>metagenomes</taxon>
        <taxon>ecological metagenomes</taxon>
    </lineage>
</organism>
<accession>A0A6J7QI52</accession>
<sequence>MRRRLDLAASLIIKPKVLFLDEPTTGLDPRGRQEMWGVIDELVKGGVTLLLTTQYLEEADQLADSIAVIDTGKVIARGTSDELKRQVGGERLEVIVESAQLTQAIEIVKSVAGVEPTVDQGLRKVSAAVNTGSTALIQVLRNLDDAQIHPLDIALKRPSLDDVFLSLTGHAAEEKKEIDVKAKKRGGKK</sequence>
<reference evidence="5" key="1">
    <citation type="submission" date="2020-05" db="EMBL/GenBank/DDBJ databases">
        <authorList>
            <person name="Chiriac C."/>
            <person name="Salcher M."/>
            <person name="Ghai R."/>
            <person name="Kavagutti S V."/>
        </authorList>
    </citation>
    <scope>NUCLEOTIDE SEQUENCE</scope>
</reference>
<keyword evidence="1" id="KW-0813">Transport</keyword>
<dbReference type="PANTHER" id="PTHR42711:SF19">
    <property type="entry name" value="DOXORUBICIN RESISTANCE ATP-BINDING PROTEIN DRRA"/>
    <property type="match status" value="1"/>
</dbReference>
<gene>
    <name evidence="5" type="ORF">UFOPK4095_00778</name>
</gene>
<protein>
    <submittedName>
        <fullName evidence="5">Unannotated protein</fullName>
    </submittedName>
</protein>
<keyword evidence="2" id="KW-0547">Nucleotide-binding</keyword>
<dbReference type="EMBL" id="CAFBPI010000043">
    <property type="protein sequence ID" value="CAB5016706.1"/>
    <property type="molecule type" value="Genomic_DNA"/>
</dbReference>
<feature type="domain" description="Daunorubicin resistance ATP-binding protein DrrA1/2-like C-terminal" evidence="4">
    <location>
        <begin position="78"/>
        <end position="167"/>
    </location>
</feature>
<evidence type="ECO:0000259" key="4">
    <source>
        <dbReference type="Pfam" id="PF13732"/>
    </source>
</evidence>
<dbReference type="AlphaFoldDB" id="A0A6J7QI52"/>
<dbReference type="Gene3D" id="3.40.50.300">
    <property type="entry name" value="P-loop containing nucleotide triphosphate hydrolases"/>
    <property type="match status" value="1"/>
</dbReference>
<dbReference type="PANTHER" id="PTHR42711">
    <property type="entry name" value="ABC TRANSPORTER ATP-BINDING PROTEIN"/>
    <property type="match status" value="1"/>
</dbReference>
<dbReference type="InterPro" id="IPR050763">
    <property type="entry name" value="ABC_transporter_ATP-binding"/>
</dbReference>
<evidence type="ECO:0000256" key="3">
    <source>
        <dbReference type="ARBA" id="ARBA00022840"/>
    </source>
</evidence>
<evidence type="ECO:0000313" key="5">
    <source>
        <dbReference type="EMBL" id="CAB5016706.1"/>
    </source>
</evidence>
<dbReference type="InterPro" id="IPR025302">
    <property type="entry name" value="DrrA1/2-like_C"/>
</dbReference>
<evidence type="ECO:0000256" key="2">
    <source>
        <dbReference type="ARBA" id="ARBA00022741"/>
    </source>
</evidence>
<evidence type="ECO:0000256" key="1">
    <source>
        <dbReference type="ARBA" id="ARBA00022448"/>
    </source>
</evidence>
<dbReference type="SUPFAM" id="SSF52540">
    <property type="entry name" value="P-loop containing nucleoside triphosphate hydrolases"/>
    <property type="match status" value="1"/>
</dbReference>
<proteinExistence type="predicted"/>